<dbReference type="InParanoid" id="A0A066WEW5"/>
<dbReference type="HOGENOM" id="CLU_024949_4_2_1"/>
<dbReference type="Gene3D" id="3.30.479.30">
    <property type="entry name" value="Band 7 domain"/>
    <property type="match status" value="1"/>
</dbReference>
<dbReference type="RefSeq" id="XP_013245158.1">
    <property type="nucleotide sequence ID" value="XM_013389704.1"/>
</dbReference>
<dbReference type="GO" id="GO:0005886">
    <property type="term" value="C:plasma membrane"/>
    <property type="evidence" value="ECO:0007669"/>
    <property type="project" value="InterPro"/>
</dbReference>
<dbReference type="GeneID" id="25262814"/>
<evidence type="ECO:0000313" key="3">
    <source>
        <dbReference type="EMBL" id="KDN52296.1"/>
    </source>
</evidence>
<dbReference type="OMA" id="KFGRFER"/>
<evidence type="ECO:0000259" key="2">
    <source>
        <dbReference type="SMART" id="SM00244"/>
    </source>
</evidence>
<dbReference type="Pfam" id="PF01145">
    <property type="entry name" value="Band_7"/>
    <property type="match status" value="1"/>
</dbReference>
<dbReference type="GO" id="GO:0098552">
    <property type="term" value="C:side of membrane"/>
    <property type="evidence" value="ECO:0007669"/>
    <property type="project" value="UniProtKB-ARBA"/>
</dbReference>
<evidence type="ECO:0000313" key="4">
    <source>
        <dbReference type="Proteomes" id="UP000027361"/>
    </source>
</evidence>
<dbReference type="InterPro" id="IPR043202">
    <property type="entry name" value="Band-7_stomatin-like"/>
</dbReference>
<dbReference type="Gene3D" id="6.10.250.2090">
    <property type="match status" value="1"/>
</dbReference>
<dbReference type="STRING" id="1037660.A0A066WEW5"/>
<feature type="domain" description="Band 7" evidence="2">
    <location>
        <begin position="98"/>
        <end position="255"/>
    </location>
</feature>
<dbReference type="PANTHER" id="PTHR10264:SF19">
    <property type="entry name" value="AT06885P-RELATED"/>
    <property type="match status" value="1"/>
</dbReference>
<comment type="caution">
    <text evidence="3">The sequence shown here is derived from an EMBL/GenBank/DDBJ whole genome shotgun (WGS) entry which is preliminary data.</text>
</comment>
<protein>
    <recommendedName>
        <fullName evidence="2">Band 7 domain-containing protein</fullName>
    </recommendedName>
</protein>
<dbReference type="CDD" id="cd13437">
    <property type="entry name" value="SPFH_alloslipin"/>
    <property type="match status" value="1"/>
</dbReference>
<keyword evidence="4" id="KW-1185">Reference proteome</keyword>
<sequence>MTNNNTLTTTETDLATFANADASDNATTAKVPVKPITKPPSDGIIKIQPLRKQDMQPTFAQELGAADVNYGFYGAMINCLGTIAGGLGQIPCCFCCPNPYKEVPQGSVGLITRFGQAIRSVDPGLAHINPCSESIKIANVQIQLSTLPRQQVLTRDSVNVEIDSVVYYHISNPYKAIFGVADVRQALIERAQTTLRHVVGSRNLQSVISDREAVAAEIQEIVESVSEQWGVTCESILIKDIILSHETQELLSSAATQRRIGESKIIGARAEVEAAKLMRQAADILASPAAMQIRQLEALQAMAKSSASKTIFVPMNLDSMGGASMTDATSAQITASGVGGRSSNANYNLRDIATMNQLAEQR</sequence>
<dbReference type="EMBL" id="JMSN01000011">
    <property type="protein sequence ID" value="KDN52296.1"/>
    <property type="molecule type" value="Genomic_DNA"/>
</dbReference>
<reference evidence="3 4" key="1">
    <citation type="submission" date="2014-05" db="EMBL/GenBank/DDBJ databases">
        <title>Draft genome sequence of a rare smut relative, Tilletiaria anomala UBC 951.</title>
        <authorList>
            <consortium name="DOE Joint Genome Institute"/>
            <person name="Toome M."/>
            <person name="Kuo A."/>
            <person name="Henrissat B."/>
            <person name="Lipzen A."/>
            <person name="Tritt A."/>
            <person name="Yoshinaga Y."/>
            <person name="Zane M."/>
            <person name="Barry K."/>
            <person name="Grigoriev I.V."/>
            <person name="Spatafora J.W."/>
            <person name="Aimea M.C."/>
        </authorList>
    </citation>
    <scope>NUCLEOTIDE SEQUENCE [LARGE SCALE GENOMIC DNA]</scope>
    <source>
        <strain evidence="3 4">UBC 951</strain>
    </source>
</reference>
<dbReference type="Proteomes" id="UP000027361">
    <property type="component" value="Unassembled WGS sequence"/>
</dbReference>
<accession>A0A066WEW5</accession>
<gene>
    <name evidence="3" type="ORF">K437DRAFT_232405</name>
</gene>
<dbReference type="PANTHER" id="PTHR10264">
    <property type="entry name" value="BAND 7 PROTEIN-RELATED"/>
    <property type="match status" value="1"/>
</dbReference>
<dbReference type="InterPro" id="IPR001972">
    <property type="entry name" value="Stomatin_HflK_fam"/>
</dbReference>
<dbReference type="OrthoDB" id="2105077at2759"/>
<dbReference type="FunFam" id="3.30.479.30:FF:000004">
    <property type="entry name" value="Putative membrane protease family, stomatin"/>
    <property type="match status" value="1"/>
</dbReference>
<dbReference type="PRINTS" id="PR00721">
    <property type="entry name" value="STOMATIN"/>
</dbReference>
<proteinExistence type="inferred from homology"/>
<name>A0A066WEW5_TILAU</name>
<comment type="similarity">
    <text evidence="1">Belongs to the band 7/mec-2 family.</text>
</comment>
<dbReference type="SMART" id="SM00244">
    <property type="entry name" value="PHB"/>
    <property type="match status" value="1"/>
</dbReference>
<dbReference type="AlphaFoldDB" id="A0A066WEW5"/>
<evidence type="ECO:0000256" key="1">
    <source>
        <dbReference type="ARBA" id="ARBA00008164"/>
    </source>
</evidence>
<dbReference type="SUPFAM" id="SSF117892">
    <property type="entry name" value="Band 7/SPFH domain"/>
    <property type="match status" value="1"/>
</dbReference>
<dbReference type="InterPro" id="IPR001107">
    <property type="entry name" value="Band_7"/>
</dbReference>
<organism evidence="3 4">
    <name type="scientific">Tilletiaria anomala (strain ATCC 24038 / CBS 436.72 / UBC 951)</name>
    <dbReference type="NCBI Taxonomy" id="1037660"/>
    <lineage>
        <taxon>Eukaryota</taxon>
        <taxon>Fungi</taxon>
        <taxon>Dikarya</taxon>
        <taxon>Basidiomycota</taxon>
        <taxon>Ustilaginomycotina</taxon>
        <taxon>Exobasidiomycetes</taxon>
        <taxon>Georgefischeriales</taxon>
        <taxon>Tilletiariaceae</taxon>
        <taxon>Tilletiaria</taxon>
    </lineage>
</organism>
<dbReference type="InterPro" id="IPR036013">
    <property type="entry name" value="Band_7/SPFH_dom_sf"/>
</dbReference>